<evidence type="ECO:0000259" key="2">
    <source>
        <dbReference type="Pfam" id="PF07837"/>
    </source>
</evidence>
<feature type="domain" description="Formiminotransferase N-terminal subdomain" evidence="2">
    <location>
        <begin position="4"/>
        <end position="44"/>
    </location>
</feature>
<dbReference type="HOGENOM" id="CLU_1910107_0_0_1"/>
<keyword evidence="4" id="KW-1185">Reference proteome</keyword>
<reference evidence="4" key="1">
    <citation type="submission" date="2013-06" db="EMBL/GenBank/DDBJ databases">
        <authorList>
            <person name="Zhao Q."/>
        </authorList>
    </citation>
    <scope>NUCLEOTIDE SEQUENCE</scope>
    <source>
        <strain evidence="4">cv. W1943</strain>
    </source>
</reference>
<dbReference type="InterPro" id="IPR012886">
    <property type="entry name" value="Formiminotransferase_N"/>
</dbReference>
<dbReference type="GO" id="GO:0005542">
    <property type="term" value="F:folic acid binding"/>
    <property type="evidence" value="ECO:0007669"/>
    <property type="project" value="InterPro"/>
</dbReference>
<accession>A0A0E0QQR2</accession>
<dbReference type="GO" id="GO:0016740">
    <property type="term" value="F:transferase activity"/>
    <property type="evidence" value="ECO:0007669"/>
    <property type="project" value="InterPro"/>
</dbReference>
<sequence length="133" mass="15075">MPRIVKAALEVIDFVTHAGTHPLVSVVNHIYFHPLAQASVHHLIGLGPRRQGEEAPEGTTMRRTSRRRHPRQWWSCNAWRRLTLRLGAGDLIPSSSSSLRTRVHRRRPWLGRERRQGKGLKLTVLPPPTGPAV</sequence>
<dbReference type="Gramene" id="ORUFI09G09070.1">
    <property type="protein sequence ID" value="ORUFI09G09070.1"/>
    <property type="gene ID" value="ORUFI09G09070"/>
</dbReference>
<dbReference type="Pfam" id="PF07837">
    <property type="entry name" value="FTCD_N"/>
    <property type="match status" value="1"/>
</dbReference>
<proteinExistence type="predicted"/>
<evidence type="ECO:0000313" key="4">
    <source>
        <dbReference type="Proteomes" id="UP000008022"/>
    </source>
</evidence>
<feature type="region of interest" description="Disordered" evidence="1">
    <location>
        <begin position="108"/>
        <end position="133"/>
    </location>
</feature>
<dbReference type="InterPro" id="IPR037064">
    <property type="entry name" value="Formiminotransferase_N_sf"/>
</dbReference>
<evidence type="ECO:0000256" key="1">
    <source>
        <dbReference type="SAM" id="MobiDB-lite"/>
    </source>
</evidence>
<organism evidence="3 4">
    <name type="scientific">Oryza rufipogon</name>
    <name type="common">Brownbeard rice</name>
    <name type="synonym">Asian wild rice</name>
    <dbReference type="NCBI Taxonomy" id="4529"/>
    <lineage>
        <taxon>Eukaryota</taxon>
        <taxon>Viridiplantae</taxon>
        <taxon>Streptophyta</taxon>
        <taxon>Embryophyta</taxon>
        <taxon>Tracheophyta</taxon>
        <taxon>Spermatophyta</taxon>
        <taxon>Magnoliopsida</taxon>
        <taxon>Liliopsida</taxon>
        <taxon>Poales</taxon>
        <taxon>Poaceae</taxon>
        <taxon>BOP clade</taxon>
        <taxon>Oryzoideae</taxon>
        <taxon>Oryzeae</taxon>
        <taxon>Oryzinae</taxon>
        <taxon>Oryza</taxon>
    </lineage>
</organism>
<dbReference type="EnsemblPlants" id="ORUFI09G09070.1">
    <property type="protein sequence ID" value="ORUFI09G09070.1"/>
    <property type="gene ID" value="ORUFI09G09070"/>
</dbReference>
<dbReference type="AlphaFoldDB" id="A0A0E0QQR2"/>
<evidence type="ECO:0000313" key="3">
    <source>
        <dbReference type="EnsemblPlants" id="ORUFI09G09070.1"/>
    </source>
</evidence>
<reference evidence="3" key="2">
    <citation type="submission" date="2015-06" db="UniProtKB">
        <authorList>
            <consortium name="EnsemblPlants"/>
        </authorList>
    </citation>
    <scope>IDENTIFICATION</scope>
</reference>
<name>A0A0E0QQR2_ORYRU</name>
<dbReference type="Gene3D" id="3.30.990.10">
    <property type="entry name" value="Formiminotransferase, N-terminal subdomain"/>
    <property type="match status" value="1"/>
</dbReference>
<dbReference type="InterPro" id="IPR022384">
    <property type="entry name" value="FormiminoTrfase_cat_dom_sf"/>
</dbReference>
<dbReference type="Proteomes" id="UP000008022">
    <property type="component" value="Unassembled WGS sequence"/>
</dbReference>
<dbReference type="SUPFAM" id="SSF55116">
    <property type="entry name" value="Formiminotransferase domain of formiminotransferase-cyclodeaminase"/>
    <property type="match status" value="1"/>
</dbReference>
<protein>
    <recommendedName>
        <fullName evidence="2">Formiminotransferase N-terminal subdomain domain-containing protein</fullName>
    </recommendedName>
</protein>
<feature type="region of interest" description="Disordered" evidence="1">
    <location>
        <begin position="48"/>
        <end position="68"/>
    </location>
</feature>